<dbReference type="Pfam" id="PF00903">
    <property type="entry name" value="Glyoxalase"/>
    <property type="match status" value="1"/>
</dbReference>
<reference evidence="2 3" key="1">
    <citation type="submission" date="2018-05" db="EMBL/GenBank/DDBJ databases">
        <title>Marinilabilia rubrum sp. nov., isolated from saltern sediment.</title>
        <authorList>
            <person name="Zhang R."/>
        </authorList>
    </citation>
    <scope>NUCLEOTIDE SEQUENCE [LARGE SCALE GENOMIC DNA]</scope>
    <source>
        <strain evidence="2 3">WTE16</strain>
    </source>
</reference>
<dbReference type="AlphaFoldDB" id="A0A2U2B902"/>
<dbReference type="InterPro" id="IPR029068">
    <property type="entry name" value="Glyas_Bleomycin-R_OHBP_Dase"/>
</dbReference>
<dbReference type="PROSITE" id="PS51819">
    <property type="entry name" value="VOC"/>
    <property type="match status" value="1"/>
</dbReference>
<dbReference type="OrthoDB" id="9796521at2"/>
<protein>
    <submittedName>
        <fullName evidence="2">Glyoxalase</fullName>
    </submittedName>
</protein>
<gene>
    <name evidence="2" type="ORF">DDZ16_08780</name>
</gene>
<dbReference type="InterPro" id="IPR037523">
    <property type="entry name" value="VOC_core"/>
</dbReference>
<accession>A0A2U2B902</accession>
<dbReference type="PANTHER" id="PTHR36503:SF1">
    <property type="entry name" value="BLR2520 PROTEIN"/>
    <property type="match status" value="1"/>
</dbReference>
<evidence type="ECO:0000313" key="2">
    <source>
        <dbReference type="EMBL" id="PWD99540.1"/>
    </source>
</evidence>
<evidence type="ECO:0000259" key="1">
    <source>
        <dbReference type="PROSITE" id="PS51819"/>
    </source>
</evidence>
<name>A0A2U2B902_9BACT</name>
<feature type="domain" description="VOC" evidence="1">
    <location>
        <begin position="4"/>
        <end position="129"/>
    </location>
</feature>
<dbReference type="SUPFAM" id="SSF54593">
    <property type="entry name" value="Glyoxalase/Bleomycin resistance protein/Dihydroxybiphenyl dioxygenase"/>
    <property type="match status" value="1"/>
</dbReference>
<proteinExistence type="predicted"/>
<dbReference type="PANTHER" id="PTHR36503">
    <property type="entry name" value="BLR2520 PROTEIN"/>
    <property type="match status" value="1"/>
</dbReference>
<keyword evidence="3" id="KW-1185">Reference proteome</keyword>
<evidence type="ECO:0000313" key="3">
    <source>
        <dbReference type="Proteomes" id="UP000244956"/>
    </source>
</evidence>
<comment type="caution">
    <text evidence="2">The sequence shown here is derived from an EMBL/GenBank/DDBJ whole genome shotgun (WGS) entry which is preliminary data.</text>
</comment>
<dbReference type="Gene3D" id="3.10.180.10">
    <property type="entry name" value="2,3-Dihydroxybiphenyl 1,2-Dioxygenase, domain 1"/>
    <property type="match status" value="1"/>
</dbReference>
<dbReference type="EMBL" id="QEWP01000006">
    <property type="protein sequence ID" value="PWD99540.1"/>
    <property type="molecule type" value="Genomic_DNA"/>
</dbReference>
<dbReference type="InterPro" id="IPR004360">
    <property type="entry name" value="Glyas_Fos-R_dOase_dom"/>
</dbReference>
<sequence>MKVKFDMIGLFVQDLSKMVNFYNQVVGIPIEWDGNGPYAEFKHDGIRFAMYERRELAGLLGQEPSYPEGLNGTFELAINVGAPENVDETYNRLVRAGAREVYPPRDEPWKMRSSMVADPEGNLIEIGSDFWE</sequence>
<dbReference type="Proteomes" id="UP000244956">
    <property type="component" value="Unassembled WGS sequence"/>
</dbReference>
<organism evidence="2 3">
    <name type="scientific">Marinilabilia rubra</name>
    <dbReference type="NCBI Taxonomy" id="2162893"/>
    <lineage>
        <taxon>Bacteria</taxon>
        <taxon>Pseudomonadati</taxon>
        <taxon>Bacteroidota</taxon>
        <taxon>Bacteroidia</taxon>
        <taxon>Marinilabiliales</taxon>
        <taxon>Marinilabiliaceae</taxon>
        <taxon>Marinilabilia</taxon>
    </lineage>
</organism>
<dbReference type="RefSeq" id="WP_109264081.1">
    <property type="nucleotide sequence ID" value="NZ_QEWP01000006.1"/>
</dbReference>